<feature type="domain" description="N-acetyltransferase" evidence="1">
    <location>
        <begin position="10"/>
        <end position="175"/>
    </location>
</feature>
<sequence>MKLPLETLRLLLRPIELADAPGILALDSDPDVLRYVPNAPLSTLAEATTIIEYIRAQYQRNGIGRWAVERKEDGTFIGWCGLKLVNDTEFNGRTNYYDLGYRLLPRYWGCGYASEAAEASVRYGFEVLHLPVINATVMQGNRASCRVVEKLGLVRVADFTEADSGAWYWYEKQNSATKS</sequence>
<accession>A0ABY4D1I5</accession>
<dbReference type="InterPro" id="IPR016181">
    <property type="entry name" value="Acyl_CoA_acyltransferase"/>
</dbReference>
<dbReference type="RefSeq" id="WP_243801042.1">
    <property type="nucleotide sequence ID" value="NZ_CP094669.1"/>
</dbReference>
<protein>
    <submittedName>
        <fullName evidence="2">GNAT family N-acetyltransferase</fullName>
    </submittedName>
</protein>
<dbReference type="PANTHER" id="PTHR43792:SF16">
    <property type="entry name" value="N-ACETYLTRANSFERASE DOMAIN-CONTAINING PROTEIN"/>
    <property type="match status" value="1"/>
</dbReference>
<dbReference type="PANTHER" id="PTHR43792">
    <property type="entry name" value="GNAT FAMILY, PUTATIVE (AFU_ORTHOLOGUE AFUA_3G00765)-RELATED-RELATED"/>
    <property type="match status" value="1"/>
</dbReference>
<dbReference type="PROSITE" id="PS51186">
    <property type="entry name" value="GNAT"/>
    <property type="match status" value="1"/>
</dbReference>
<evidence type="ECO:0000313" key="2">
    <source>
        <dbReference type="EMBL" id="UOG76273.1"/>
    </source>
</evidence>
<dbReference type="InterPro" id="IPR051531">
    <property type="entry name" value="N-acetyltransferase"/>
</dbReference>
<keyword evidence="3" id="KW-1185">Reference proteome</keyword>
<gene>
    <name evidence="2" type="ORF">MTX78_06650</name>
</gene>
<proteinExistence type="predicted"/>
<dbReference type="SUPFAM" id="SSF55729">
    <property type="entry name" value="Acyl-CoA N-acyltransferases (Nat)"/>
    <property type="match status" value="1"/>
</dbReference>
<dbReference type="Pfam" id="PF13302">
    <property type="entry name" value="Acetyltransf_3"/>
    <property type="match status" value="1"/>
</dbReference>
<dbReference type="EMBL" id="CP094669">
    <property type="protein sequence ID" value="UOG76273.1"/>
    <property type="molecule type" value="Genomic_DNA"/>
</dbReference>
<evidence type="ECO:0000259" key="1">
    <source>
        <dbReference type="PROSITE" id="PS51186"/>
    </source>
</evidence>
<evidence type="ECO:0000313" key="3">
    <source>
        <dbReference type="Proteomes" id="UP000831113"/>
    </source>
</evidence>
<dbReference type="InterPro" id="IPR000182">
    <property type="entry name" value="GNAT_dom"/>
</dbReference>
<name>A0ABY4D1I5_9BACT</name>
<dbReference type="Proteomes" id="UP000831113">
    <property type="component" value="Chromosome"/>
</dbReference>
<reference evidence="2 3" key="1">
    <citation type="submission" date="2022-03" db="EMBL/GenBank/DDBJ databases">
        <title>Hymenobactersp. isolated from the air.</title>
        <authorList>
            <person name="Won M."/>
            <person name="Kwon S.-W."/>
        </authorList>
    </citation>
    <scope>NUCLEOTIDE SEQUENCE [LARGE SCALE GENOMIC DNA]</scope>
    <source>
        <strain evidence="2 3">KACC 21982</strain>
    </source>
</reference>
<dbReference type="Gene3D" id="3.40.630.30">
    <property type="match status" value="1"/>
</dbReference>
<organism evidence="2 3">
    <name type="scientific">Hymenobacter tibetensis</name>
    <dbReference type="NCBI Taxonomy" id="497967"/>
    <lineage>
        <taxon>Bacteria</taxon>
        <taxon>Pseudomonadati</taxon>
        <taxon>Bacteroidota</taxon>
        <taxon>Cytophagia</taxon>
        <taxon>Cytophagales</taxon>
        <taxon>Hymenobacteraceae</taxon>
        <taxon>Hymenobacter</taxon>
    </lineage>
</organism>